<accession>A0A9N9JJM9</accession>
<evidence type="ECO:0000313" key="1">
    <source>
        <dbReference type="EMBL" id="CAG8784203.1"/>
    </source>
</evidence>
<proteinExistence type="predicted"/>
<organism evidence="1 2">
    <name type="scientific">Acaulospora morrowiae</name>
    <dbReference type="NCBI Taxonomy" id="94023"/>
    <lineage>
        <taxon>Eukaryota</taxon>
        <taxon>Fungi</taxon>
        <taxon>Fungi incertae sedis</taxon>
        <taxon>Mucoromycota</taxon>
        <taxon>Glomeromycotina</taxon>
        <taxon>Glomeromycetes</taxon>
        <taxon>Diversisporales</taxon>
        <taxon>Acaulosporaceae</taxon>
        <taxon>Acaulospora</taxon>
    </lineage>
</organism>
<name>A0A9N9JJM9_9GLOM</name>
<comment type="caution">
    <text evidence="1">The sequence shown here is derived from an EMBL/GenBank/DDBJ whole genome shotgun (WGS) entry which is preliminary data.</text>
</comment>
<dbReference type="EMBL" id="CAJVPV010055186">
    <property type="protein sequence ID" value="CAG8784203.1"/>
    <property type="molecule type" value="Genomic_DNA"/>
</dbReference>
<dbReference type="AlphaFoldDB" id="A0A9N9JJM9"/>
<feature type="non-terminal residue" evidence="1">
    <location>
        <position position="44"/>
    </location>
</feature>
<reference evidence="1" key="1">
    <citation type="submission" date="2021-06" db="EMBL/GenBank/DDBJ databases">
        <authorList>
            <person name="Kallberg Y."/>
            <person name="Tangrot J."/>
            <person name="Rosling A."/>
        </authorList>
    </citation>
    <scope>NUCLEOTIDE SEQUENCE</scope>
    <source>
        <strain evidence="1">CL551</strain>
    </source>
</reference>
<sequence length="44" mass="5008">MDPKGKNESSRECQKYERGLYNLGILDEAFVNSTSQDSAQRDQV</sequence>
<evidence type="ECO:0000313" key="2">
    <source>
        <dbReference type="Proteomes" id="UP000789342"/>
    </source>
</evidence>
<gene>
    <name evidence="1" type="ORF">AMORRO_LOCUS17579</name>
</gene>
<dbReference type="Proteomes" id="UP000789342">
    <property type="component" value="Unassembled WGS sequence"/>
</dbReference>
<protein>
    <submittedName>
        <fullName evidence="1">4458_t:CDS:1</fullName>
    </submittedName>
</protein>
<keyword evidence="2" id="KW-1185">Reference proteome</keyword>